<feature type="region of interest" description="Disordered" evidence="1">
    <location>
        <begin position="161"/>
        <end position="202"/>
    </location>
</feature>
<evidence type="ECO:0000313" key="3">
    <source>
        <dbReference type="EMBL" id="KAL0326078.1"/>
    </source>
</evidence>
<dbReference type="EMBL" id="JACGWJ010000023">
    <property type="protein sequence ID" value="KAL0326078.1"/>
    <property type="molecule type" value="Genomic_DNA"/>
</dbReference>
<feature type="region of interest" description="Disordered" evidence="1">
    <location>
        <begin position="53"/>
        <end position="74"/>
    </location>
</feature>
<gene>
    <name evidence="3" type="ORF">Sradi_5177100</name>
</gene>
<dbReference type="AlphaFoldDB" id="A0AAW2M686"/>
<protein>
    <submittedName>
        <fullName evidence="3">Protein TRACHEARY ELEMENT DIFFERENTIATION-RELATED 7A</fullName>
    </submittedName>
</protein>
<reference evidence="3" key="1">
    <citation type="submission" date="2020-06" db="EMBL/GenBank/DDBJ databases">
        <authorList>
            <person name="Li T."/>
            <person name="Hu X."/>
            <person name="Zhang T."/>
            <person name="Song X."/>
            <person name="Zhang H."/>
            <person name="Dai N."/>
            <person name="Sheng W."/>
            <person name="Hou X."/>
            <person name="Wei L."/>
        </authorList>
    </citation>
    <scope>NUCLEOTIDE SEQUENCE</scope>
    <source>
        <strain evidence="3">G02</strain>
        <tissue evidence="3">Leaf</tissue>
    </source>
</reference>
<keyword evidence="2" id="KW-0812">Transmembrane</keyword>
<feature type="compositionally biased region" description="Polar residues" evidence="1">
    <location>
        <begin position="171"/>
        <end position="188"/>
    </location>
</feature>
<sequence>MAMEECFPLQHVHQHESSHGSQVLGFLQGIFCIFQDGLFPTFSHPTTSTACCSTTTTIPPSHPPPHVPPPPPPLSPDNGPTVIVIVFISFGSIFFVAFCLFALWCLIKKRKKKAVQETEIIRTDKHLRVKEAIVEGPHGPETVVLSIEEDKHTEEEIVKNEKVEGKDMVSKSGQTTVTDPVAGESSSKPRFHQTHHHLEHKN</sequence>
<feature type="compositionally biased region" description="Basic residues" evidence="1">
    <location>
        <begin position="189"/>
        <end position="202"/>
    </location>
</feature>
<dbReference type="PANTHER" id="PTHR35697:SF1">
    <property type="entry name" value="PROTEIN TRACHEARY ELEMENT DIFFERENTIATION-RELATED 7"/>
    <property type="match status" value="1"/>
</dbReference>
<evidence type="ECO:0000256" key="2">
    <source>
        <dbReference type="SAM" id="Phobius"/>
    </source>
</evidence>
<comment type="caution">
    <text evidence="3">The sequence shown here is derived from an EMBL/GenBank/DDBJ whole genome shotgun (WGS) entry which is preliminary data.</text>
</comment>
<dbReference type="InterPro" id="IPR044950">
    <property type="entry name" value="TED6/7"/>
</dbReference>
<keyword evidence="2" id="KW-1133">Transmembrane helix</keyword>
<name>A0AAW2M686_SESRA</name>
<organism evidence="3">
    <name type="scientific">Sesamum radiatum</name>
    <name type="common">Black benniseed</name>
    <dbReference type="NCBI Taxonomy" id="300843"/>
    <lineage>
        <taxon>Eukaryota</taxon>
        <taxon>Viridiplantae</taxon>
        <taxon>Streptophyta</taxon>
        <taxon>Embryophyta</taxon>
        <taxon>Tracheophyta</taxon>
        <taxon>Spermatophyta</taxon>
        <taxon>Magnoliopsida</taxon>
        <taxon>eudicotyledons</taxon>
        <taxon>Gunneridae</taxon>
        <taxon>Pentapetalae</taxon>
        <taxon>asterids</taxon>
        <taxon>lamiids</taxon>
        <taxon>Lamiales</taxon>
        <taxon>Pedaliaceae</taxon>
        <taxon>Sesamum</taxon>
    </lineage>
</organism>
<dbReference type="PANTHER" id="PTHR35697">
    <property type="entry name" value="OS08G0108300 PROTEIN"/>
    <property type="match status" value="1"/>
</dbReference>
<evidence type="ECO:0000256" key="1">
    <source>
        <dbReference type="SAM" id="MobiDB-lite"/>
    </source>
</evidence>
<feature type="compositionally biased region" description="Pro residues" evidence="1">
    <location>
        <begin position="60"/>
        <end position="74"/>
    </location>
</feature>
<accession>A0AAW2M686</accession>
<keyword evidence="2" id="KW-0472">Membrane</keyword>
<dbReference type="GO" id="GO:0009834">
    <property type="term" value="P:plant-type secondary cell wall biogenesis"/>
    <property type="evidence" value="ECO:0007669"/>
    <property type="project" value="InterPro"/>
</dbReference>
<reference evidence="3" key="2">
    <citation type="journal article" date="2024" name="Plant">
        <title>Genomic evolution and insights into agronomic trait innovations of Sesamum species.</title>
        <authorList>
            <person name="Miao H."/>
            <person name="Wang L."/>
            <person name="Qu L."/>
            <person name="Liu H."/>
            <person name="Sun Y."/>
            <person name="Le M."/>
            <person name="Wang Q."/>
            <person name="Wei S."/>
            <person name="Zheng Y."/>
            <person name="Lin W."/>
            <person name="Duan Y."/>
            <person name="Cao H."/>
            <person name="Xiong S."/>
            <person name="Wang X."/>
            <person name="Wei L."/>
            <person name="Li C."/>
            <person name="Ma Q."/>
            <person name="Ju M."/>
            <person name="Zhao R."/>
            <person name="Li G."/>
            <person name="Mu C."/>
            <person name="Tian Q."/>
            <person name="Mei H."/>
            <person name="Zhang T."/>
            <person name="Gao T."/>
            <person name="Zhang H."/>
        </authorList>
    </citation>
    <scope>NUCLEOTIDE SEQUENCE</scope>
    <source>
        <strain evidence="3">G02</strain>
    </source>
</reference>
<proteinExistence type="predicted"/>
<feature type="transmembrane region" description="Helical" evidence="2">
    <location>
        <begin position="82"/>
        <end position="107"/>
    </location>
</feature>